<evidence type="ECO:0000313" key="1">
    <source>
        <dbReference type="EMBL" id="GMH02868.1"/>
    </source>
</evidence>
<evidence type="ECO:0000313" key="2">
    <source>
        <dbReference type="Proteomes" id="UP001279734"/>
    </source>
</evidence>
<comment type="caution">
    <text evidence="1">The sequence shown here is derived from an EMBL/GenBank/DDBJ whole genome shotgun (WGS) entry which is preliminary data.</text>
</comment>
<gene>
    <name evidence="1" type="ORF">Nepgr_004707</name>
</gene>
<name>A0AAD3S1S9_NEPGR</name>
<accession>A0AAD3S1S9</accession>
<dbReference type="AlphaFoldDB" id="A0AAD3S1S9"/>
<reference evidence="1" key="1">
    <citation type="submission" date="2023-05" db="EMBL/GenBank/DDBJ databases">
        <title>Nepenthes gracilis genome sequencing.</title>
        <authorList>
            <person name="Fukushima K."/>
        </authorList>
    </citation>
    <scope>NUCLEOTIDE SEQUENCE</scope>
    <source>
        <strain evidence="1">SING2019-196</strain>
    </source>
</reference>
<protein>
    <submittedName>
        <fullName evidence="1">Uncharacterized protein</fullName>
    </submittedName>
</protein>
<proteinExistence type="predicted"/>
<dbReference type="Proteomes" id="UP001279734">
    <property type="component" value="Unassembled WGS sequence"/>
</dbReference>
<organism evidence="1 2">
    <name type="scientific">Nepenthes gracilis</name>
    <name type="common">Slender pitcher plant</name>
    <dbReference type="NCBI Taxonomy" id="150966"/>
    <lineage>
        <taxon>Eukaryota</taxon>
        <taxon>Viridiplantae</taxon>
        <taxon>Streptophyta</taxon>
        <taxon>Embryophyta</taxon>
        <taxon>Tracheophyta</taxon>
        <taxon>Spermatophyta</taxon>
        <taxon>Magnoliopsida</taxon>
        <taxon>eudicotyledons</taxon>
        <taxon>Gunneridae</taxon>
        <taxon>Pentapetalae</taxon>
        <taxon>Caryophyllales</taxon>
        <taxon>Nepenthaceae</taxon>
        <taxon>Nepenthes</taxon>
    </lineage>
</organism>
<dbReference type="EMBL" id="BSYO01000004">
    <property type="protein sequence ID" value="GMH02868.1"/>
    <property type="molecule type" value="Genomic_DNA"/>
</dbReference>
<sequence length="78" mass="8698">MMRIEAKMEDSVAINSLLSVKHEIAHALEKRIKILDNNLSGSSEVELLVLTFDQESFSLPSWVKNGSRNGSLKISRQG</sequence>
<keyword evidence="2" id="KW-1185">Reference proteome</keyword>